<protein>
    <submittedName>
        <fullName evidence="2">Nuclear transport factor 2 family protein</fullName>
    </submittedName>
</protein>
<sequence>MSLSVEEKLAIHELLSRAAYAYDERDTAMLENCFSVSAGFSMRIAKGDLVGPFEGRDAIMGLMTGSMAEQTDVRRHVVSNIFFDDSGEQLLAISNLTLMATENGDINLLSAGVYKDTVVNENGDWRIVNRHLELDKAY</sequence>
<feature type="domain" description="SnoaL-like" evidence="1">
    <location>
        <begin position="5"/>
        <end position="131"/>
    </location>
</feature>
<dbReference type="RefSeq" id="WP_279246871.1">
    <property type="nucleotide sequence ID" value="NZ_SHNN01000004.1"/>
</dbReference>
<dbReference type="Proteomes" id="UP001143362">
    <property type="component" value="Unassembled WGS sequence"/>
</dbReference>
<dbReference type="Pfam" id="PF13577">
    <property type="entry name" value="SnoaL_4"/>
    <property type="match status" value="1"/>
</dbReference>
<dbReference type="EMBL" id="SHNN01000004">
    <property type="protein sequence ID" value="MCX2982845.1"/>
    <property type="molecule type" value="Genomic_DNA"/>
</dbReference>
<name>A0ABT3TKT2_9GAMM</name>
<dbReference type="CDD" id="cd00531">
    <property type="entry name" value="NTF2_like"/>
    <property type="match status" value="1"/>
</dbReference>
<proteinExistence type="predicted"/>
<accession>A0ABT3TKT2</accession>
<reference evidence="2" key="1">
    <citation type="submission" date="2019-02" db="EMBL/GenBank/DDBJ databases">
        <authorList>
            <person name="Li S.-H."/>
        </authorList>
    </citation>
    <scope>NUCLEOTIDE SEQUENCE</scope>
    <source>
        <strain evidence="2">IMCC14734</strain>
    </source>
</reference>
<dbReference type="Gene3D" id="3.10.450.50">
    <property type="match status" value="1"/>
</dbReference>
<evidence type="ECO:0000313" key="2">
    <source>
        <dbReference type="EMBL" id="MCX2982845.1"/>
    </source>
</evidence>
<dbReference type="InterPro" id="IPR037401">
    <property type="entry name" value="SnoaL-like"/>
</dbReference>
<evidence type="ECO:0000259" key="1">
    <source>
        <dbReference type="Pfam" id="PF13577"/>
    </source>
</evidence>
<gene>
    <name evidence="2" type="ORF">EYC98_18435</name>
</gene>
<organism evidence="2 3">
    <name type="scientific">Candidatus Litorirhabdus singularis</name>
    <dbReference type="NCBI Taxonomy" id="2518993"/>
    <lineage>
        <taxon>Bacteria</taxon>
        <taxon>Pseudomonadati</taxon>
        <taxon>Pseudomonadota</taxon>
        <taxon>Gammaproteobacteria</taxon>
        <taxon>Cellvibrionales</taxon>
        <taxon>Halieaceae</taxon>
        <taxon>Candidatus Litorirhabdus</taxon>
    </lineage>
</organism>
<dbReference type="SUPFAM" id="SSF54427">
    <property type="entry name" value="NTF2-like"/>
    <property type="match status" value="1"/>
</dbReference>
<comment type="caution">
    <text evidence="2">The sequence shown here is derived from an EMBL/GenBank/DDBJ whole genome shotgun (WGS) entry which is preliminary data.</text>
</comment>
<dbReference type="InterPro" id="IPR032710">
    <property type="entry name" value="NTF2-like_dom_sf"/>
</dbReference>
<keyword evidence="3" id="KW-1185">Reference proteome</keyword>
<evidence type="ECO:0000313" key="3">
    <source>
        <dbReference type="Proteomes" id="UP001143362"/>
    </source>
</evidence>